<reference evidence="10 11" key="1">
    <citation type="journal article" date="2016" name="Nat. Commun.">
        <title>Thousands of microbial genomes shed light on interconnected biogeochemical processes in an aquifer system.</title>
        <authorList>
            <person name="Anantharaman K."/>
            <person name="Brown C.T."/>
            <person name="Hug L.A."/>
            <person name="Sharon I."/>
            <person name="Castelle C.J."/>
            <person name="Probst A.J."/>
            <person name="Thomas B.C."/>
            <person name="Singh A."/>
            <person name="Wilkins M.J."/>
            <person name="Karaoz U."/>
            <person name="Brodie E.L."/>
            <person name="Williams K.H."/>
            <person name="Hubbard S.S."/>
            <person name="Banfield J.F."/>
        </authorList>
    </citation>
    <scope>NUCLEOTIDE SEQUENCE [LARGE SCALE GENOMIC DNA]</scope>
</reference>
<dbReference type="InterPro" id="IPR017937">
    <property type="entry name" value="Thioredoxin_CS"/>
</dbReference>
<feature type="disulfide bond" description="Redox-active" evidence="8">
    <location>
        <begin position="13"/>
        <end position="16"/>
    </location>
</feature>
<dbReference type="InterPro" id="IPR005746">
    <property type="entry name" value="Thioredoxin"/>
</dbReference>
<proteinExistence type="inferred from homology"/>
<evidence type="ECO:0000313" key="10">
    <source>
        <dbReference type="EMBL" id="OGY25031.1"/>
    </source>
</evidence>
<sequence>MTVELLDFWAEWCGPCRVMASVIDEVEKEFKDKITLQKINVDEDEKTATKYNVLSIPTYIILKNGKEVERVVGAVSKETIEEKINKNLA</sequence>
<accession>A0A1G1WBN0</accession>
<dbReference type="GO" id="GO:0005737">
    <property type="term" value="C:cytoplasm"/>
    <property type="evidence" value="ECO:0007669"/>
    <property type="project" value="TreeGrafter"/>
</dbReference>
<dbReference type="InterPro" id="IPR036249">
    <property type="entry name" value="Thioredoxin-like_sf"/>
</dbReference>
<dbReference type="InterPro" id="IPR013766">
    <property type="entry name" value="Thioredoxin_domain"/>
</dbReference>
<evidence type="ECO:0000256" key="4">
    <source>
        <dbReference type="ARBA" id="ARBA00023157"/>
    </source>
</evidence>
<dbReference type="Proteomes" id="UP000177103">
    <property type="component" value="Unassembled WGS sequence"/>
</dbReference>
<comment type="caution">
    <text evidence="10">The sequence shown here is derived from an EMBL/GenBank/DDBJ whole genome shotgun (WGS) entry which is preliminary data.</text>
</comment>
<evidence type="ECO:0000256" key="6">
    <source>
        <dbReference type="NCBIfam" id="TIGR01068"/>
    </source>
</evidence>
<dbReference type="AlphaFoldDB" id="A0A1G1WBN0"/>
<keyword evidence="4 8" id="KW-1015">Disulfide bond</keyword>
<keyword evidence="5 8" id="KW-0676">Redox-active center</keyword>
<evidence type="ECO:0000256" key="5">
    <source>
        <dbReference type="ARBA" id="ARBA00023284"/>
    </source>
</evidence>
<dbReference type="PANTHER" id="PTHR45663">
    <property type="entry name" value="GEO12009P1"/>
    <property type="match status" value="1"/>
</dbReference>
<feature type="site" description="Contributes to redox potential value" evidence="7">
    <location>
        <position position="14"/>
    </location>
</feature>
<feature type="site" description="Deprotonates C-terminal active site Cys" evidence="7">
    <location>
        <position position="7"/>
    </location>
</feature>
<dbReference type="Pfam" id="PF00085">
    <property type="entry name" value="Thioredoxin"/>
    <property type="match status" value="1"/>
</dbReference>
<gene>
    <name evidence="10" type="ORF">A2Y57_02645</name>
</gene>
<evidence type="ECO:0000256" key="8">
    <source>
        <dbReference type="PIRSR" id="PIRSR000077-4"/>
    </source>
</evidence>
<comment type="similarity">
    <text evidence="1">Belongs to the thioredoxin family.</text>
</comment>
<dbReference type="CDD" id="cd02947">
    <property type="entry name" value="TRX_family"/>
    <property type="match status" value="1"/>
</dbReference>
<dbReference type="Gene3D" id="3.40.30.10">
    <property type="entry name" value="Glutaredoxin"/>
    <property type="match status" value="1"/>
</dbReference>
<dbReference type="PANTHER" id="PTHR45663:SF11">
    <property type="entry name" value="GEO12009P1"/>
    <property type="match status" value="1"/>
</dbReference>
<dbReference type="FunFam" id="3.40.30.10:FF:000001">
    <property type="entry name" value="Thioredoxin"/>
    <property type="match status" value="1"/>
</dbReference>
<evidence type="ECO:0000313" key="11">
    <source>
        <dbReference type="Proteomes" id="UP000177103"/>
    </source>
</evidence>
<organism evidence="10 11">
    <name type="scientific">Candidatus Woykebacteria bacterium RBG_13_40_7b</name>
    <dbReference type="NCBI Taxonomy" id="1802594"/>
    <lineage>
        <taxon>Bacteria</taxon>
        <taxon>Candidatus Woykeibacteriota</taxon>
    </lineage>
</organism>
<evidence type="ECO:0000256" key="2">
    <source>
        <dbReference type="ARBA" id="ARBA00022448"/>
    </source>
</evidence>
<keyword evidence="3" id="KW-0249">Electron transport</keyword>
<dbReference type="PIRSF" id="PIRSF000077">
    <property type="entry name" value="Thioredoxin"/>
    <property type="match status" value="1"/>
</dbReference>
<feature type="domain" description="Thioredoxin" evidence="9">
    <location>
        <begin position="1"/>
        <end position="89"/>
    </location>
</feature>
<evidence type="ECO:0000259" key="9">
    <source>
        <dbReference type="PROSITE" id="PS51352"/>
    </source>
</evidence>
<dbReference type="EMBL" id="MHCQ01000004">
    <property type="protein sequence ID" value="OGY25031.1"/>
    <property type="molecule type" value="Genomic_DNA"/>
</dbReference>
<evidence type="ECO:0000256" key="1">
    <source>
        <dbReference type="ARBA" id="ARBA00008987"/>
    </source>
</evidence>
<dbReference type="NCBIfam" id="TIGR01068">
    <property type="entry name" value="thioredoxin"/>
    <property type="match status" value="1"/>
</dbReference>
<dbReference type="PRINTS" id="PR00421">
    <property type="entry name" value="THIOREDOXIN"/>
</dbReference>
<dbReference type="PROSITE" id="PS00194">
    <property type="entry name" value="THIOREDOXIN_1"/>
    <property type="match status" value="1"/>
</dbReference>
<evidence type="ECO:0000256" key="3">
    <source>
        <dbReference type="ARBA" id="ARBA00022982"/>
    </source>
</evidence>
<dbReference type="GO" id="GO:0015035">
    <property type="term" value="F:protein-disulfide reductase activity"/>
    <property type="evidence" value="ECO:0007669"/>
    <property type="project" value="UniProtKB-UniRule"/>
</dbReference>
<dbReference type="PROSITE" id="PS51352">
    <property type="entry name" value="THIOREDOXIN_2"/>
    <property type="match status" value="1"/>
</dbReference>
<feature type="site" description="Contributes to redox potential value" evidence="7">
    <location>
        <position position="15"/>
    </location>
</feature>
<name>A0A1G1WBN0_9BACT</name>
<protein>
    <recommendedName>
        <fullName evidence="6">Thioredoxin</fullName>
    </recommendedName>
</protein>
<keyword evidence="2" id="KW-0813">Transport</keyword>
<evidence type="ECO:0000256" key="7">
    <source>
        <dbReference type="PIRSR" id="PIRSR000077-1"/>
    </source>
</evidence>
<feature type="active site" description="Nucleophile" evidence="7">
    <location>
        <position position="13"/>
    </location>
</feature>
<dbReference type="SUPFAM" id="SSF52833">
    <property type="entry name" value="Thioredoxin-like"/>
    <property type="match status" value="1"/>
</dbReference>
<feature type="active site" description="Nucleophile" evidence="7">
    <location>
        <position position="16"/>
    </location>
</feature>